<reference evidence="5" key="1">
    <citation type="submission" date="2016-11" db="UniProtKB">
        <authorList>
            <consortium name="WormBaseParasite"/>
        </authorList>
    </citation>
    <scope>IDENTIFICATION</scope>
</reference>
<sequence>MAPTLCNVTMKAQKRPLSFEDQLAAADKPIVKRPKVVAKSAAPVQKPVEAPVQPQNSEKQVVEESFYDPTTGRKSGHCPGVGRPIQPKKPLGHETNLEGRTVRELELLFSYNKKIREEKDHIWEDVARREFSIKLEKRAEESWYSYFKRTQSAEEARLSELASRISAKQQQANEKEKTTKVCNTVASQKKRRSSKASGSTEKKTSGKVEKKKAPPPLMRKAMRMAKSMRR</sequence>
<reference evidence="2" key="2">
    <citation type="submission" date="2020-09" db="EMBL/GenBank/DDBJ databases">
        <authorList>
            <person name="Kikuchi T."/>
        </authorList>
    </citation>
    <scope>NUCLEOTIDE SEQUENCE</scope>
    <source>
        <strain evidence="2">Ka4C1</strain>
    </source>
</reference>
<feature type="compositionally biased region" description="Basic residues" evidence="1">
    <location>
        <begin position="220"/>
        <end position="230"/>
    </location>
</feature>
<gene>
    <name evidence="2" type="ORF">BXYJ_LOCUS11480</name>
</gene>
<evidence type="ECO:0000313" key="3">
    <source>
        <dbReference type="Proteomes" id="UP000095284"/>
    </source>
</evidence>
<dbReference type="Proteomes" id="UP000582659">
    <property type="component" value="Unassembled WGS sequence"/>
</dbReference>
<dbReference type="WBParaSite" id="BXY_0396600.1">
    <property type="protein sequence ID" value="BXY_0396600.1"/>
    <property type="gene ID" value="BXY_0396600"/>
</dbReference>
<keyword evidence="4" id="KW-1185">Reference proteome</keyword>
<dbReference type="Proteomes" id="UP000659654">
    <property type="component" value="Unassembled WGS sequence"/>
</dbReference>
<organism evidence="3 5">
    <name type="scientific">Bursaphelenchus xylophilus</name>
    <name type="common">Pinewood nematode worm</name>
    <name type="synonym">Aphelenchoides xylophilus</name>
    <dbReference type="NCBI Taxonomy" id="6326"/>
    <lineage>
        <taxon>Eukaryota</taxon>
        <taxon>Metazoa</taxon>
        <taxon>Ecdysozoa</taxon>
        <taxon>Nematoda</taxon>
        <taxon>Chromadorea</taxon>
        <taxon>Rhabditida</taxon>
        <taxon>Tylenchina</taxon>
        <taxon>Tylenchomorpha</taxon>
        <taxon>Aphelenchoidea</taxon>
        <taxon>Aphelenchoididae</taxon>
        <taxon>Bursaphelenchus</taxon>
    </lineage>
</organism>
<evidence type="ECO:0000256" key="1">
    <source>
        <dbReference type="SAM" id="MobiDB-lite"/>
    </source>
</evidence>
<dbReference type="SMR" id="A0A1I7RTB2"/>
<feature type="region of interest" description="Disordered" evidence="1">
    <location>
        <begin position="42"/>
        <end position="97"/>
    </location>
</feature>
<dbReference type="Proteomes" id="UP000095284">
    <property type="component" value="Unplaced"/>
</dbReference>
<proteinExistence type="predicted"/>
<name>A0A1I7RTB2_BURXY</name>
<feature type="region of interest" description="Disordered" evidence="1">
    <location>
        <begin position="168"/>
        <end position="230"/>
    </location>
</feature>
<dbReference type="AlphaFoldDB" id="A0A1I7RTB2"/>
<evidence type="ECO:0000313" key="2">
    <source>
        <dbReference type="EMBL" id="CAD5231384.1"/>
    </source>
</evidence>
<accession>A0A1I7RTB2</accession>
<feature type="compositionally biased region" description="Basic and acidic residues" evidence="1">
    <location>
        <begin position="200"/>
        <end position="212"/>
    </location>
</feature>
<evidence type="ECO:0000313" key="5">
    <source>
        <dbReference type="WBParaSite" id="BXY_0396600.1"/>
    </source>
</evidence>
<evidence type="ECO:0000313" key="4">
    <source>
        <dbReference type="Proteomes" id="UP000659654"/>
    </source>
</evidence>
<dbReference type="EMBL" id="CAJFCV020000005">
    <property type="protein sequence ID" value="CAG9122514.1"/>
    <property type="molecule type" value="Genomic_DNA"/>
</dbReference>
<dbReference type="EMBL" id="CAJFDI010000005">
    <property type="protein sequence ID" value="CAD5231384.1"/>
    <property type="molecule type" value="Genomic_DNA"/>
</dbReference>
<protein>
    <submittedName>
        <fullName evidence="2">(pine wood nematode) hypothetical protein</fullName>
    </submittedName>
</protein>
<dbReference type="Gene3D" id="6.10.250.3180">
    <property type="match status" value="1"/>
</dbReference>